<dbReference type="RefSeq" id="WP_377064098.1">
    <property type="nucleotide sequence ID" value="NZ_JBHSJJ010000005.1"/>
</dbReference>
<dbReference type="InterPro" id="IPR001347">
    <property type="entry name" value="SIS_dom"/>
</dbReference>
<evidence type="ECO:0000313" key="2">
    <source>
        <dbReference type="EMBL" id="MFC4872047.1"/>
    </source>
</evidence>
<keyword evidence="3" id="KW-1185">Reference proteome</keyword>
<evidence type="ECO:0000313" key="3">
    <source>
        <dbReference type="Proteomes" id="UP001595818"/>
    </source>
</evidence>
<evidence type="ECO:0000259" key="1">
    <source>
        <dbReference type="PROSITE" id="PS51464"/>
    </source>
</evidence>
<dbReference type="NCBIfam" id="NF002805">
    <property type="entry name" value="PRK02947.1"/>
    <property type="match status" value="1"/>
</dbReference>
<name>A0ABV9T038_9BACT</name>
<proteinExistence type="predicted"/>
<protein>
    <submittedName>
        <fullName evidence="2">Sugar isomerase domain-containing protein</fullName>
    </submittedName>
</protein>
<gene>
    <name evidence="2" type="ORF">ACFPFU_10130</name>
</gene>
<dbReference type="Proteomes" id="UP001595818">
    <property type="component" value="Unassembled WGS sequence"/>
</dbReference>
<keyword evidence="2" id="KW-0413">Isomerase</keyword>
<organism evidence="2 3">
    <name type="scientific">Negadavirga shengliensis</name>
    <dbReference type="NCBI Taxonomy" id="1389218"/>
    <lineage>
        <taxon>Bacteria</taxon>
        <taxon>Pseudomonadati</taxon>
        <taxon>Bacteroidota</taxon>
        <taxon>Cytophagia</taxon>
        <taxon>Cytophagales</taxon>
        <taxon>Cyclobacteriaceae</taxon>
        <taxon>Negadavirga</taxon>
    </lineage>
</organism>
<dbReference type="SUPFAM" id="SSF53697">
    <property type="entry name" value="SIS domain"/>
    <property type="match status" value="1"/>
</dbReference>
<feature type="domain" description="SIS" evidence="1">
    <location>
        <begin position="32"/>
        <end position="216"/>
    </location>
</feature>
<dbReference type="PROSITE" id="PS51464">
    <property type="entry name" value="SIS"/>
    <property type="match status" value="1"/>
</dbReference>
<dbReference type="EMBL" id="JBHSJJ010000005">
    <property type="protein sequence ID" value="MFC4872047.1"/>
    <property type="molecule type" value="Genomic_DNA"/>
</dbReference>
<accession>A0ABV9T038</accession>
<dbReference type="InterPro" id="IPR046348">
    <property type="entry name" value="SIS_dom_sf"/>
</dbReference>
<dbReference type="Gene3D" id="3.40.50.10490">
    <property type="entry name" value="Glucose-6-phosphate isomerase like protein, domain 1"/>
    <property type="match status" value="1"/>
</dbReference>
<sequence length="253" mass="28041">MLAKQWLNNARDVMSRIEDTQMENIRKTAEVMADSIEAGRWVHTFGCGHATIPIEEMYPRIGGFVGFHPMIELPLTFFTRITGEMGVHQFLFLERMEGYGVEIMKGYNFDPKDTMWVFSHSGINNVNIDVALEAKKKGMKVIAFGSAAEAKGKQTRHSSGKTIFDVADLVVDTCAPAGDASVPLKNHQDKIGPVSTMAFITCVWMTVTTVAEILADRGVKLHIHPSHNVPGDTTAKERLEGCLTEYKRRVAGV</sequence>
<comment type="caution">
    <text evidence="2">The sequence shown here is derived from an EMBL/GenBank/DDBJ whole genome shotgun (WGS) entry which is preliminary data.</text>
</comment>
<dbReference type="Pfam" id="PF13580">
    <property type="entry name" value="SIS_2"/>
    <property type="match status" value="1"/>
</dbReference>
<reference evidence="3" key="1">
    <citation type="journal article" date="2019" name="Int. J. Syst. Evol. Microbiol.">
        <title>The Global Catalogue of Microorganisms (GCM) 10K type strain sequencing project: providing services to taxonomists for standard genome sequencing and annotation.</title>
        <authorList>
            <consortium name="The Broad Institute Genomics Platform"/>
            <consortium name="The Broad Institute Genome Sequencing Center for Infectious Disease"/>
            <person name="Wu L."/>
            <person name="Ma J."/>
        </authorList>
    </citation>
    <scope>NUCLEOTIDE SEQUENCE [LARGE SCALE GENOMIC DNA]</scope>
    <source>
        <strain evidence="3">CGMCC 4.7466</strain>
    </source>
</reference>
<dbReference type="GO" id="GO:0016853">
    <property type="term" value="F:isomerase activity"/>
    <property type="evidence" value="ECO:0007669"/>
    <property type="project" value="UniProtKB-KW"/>
</dbReference>